<feature type="domain" description="DUF5667" evidence="2">
    <location>
        <begin position="102"/>
        <end position="150"/>
    </location>
</feature>
<keyword evidence="4" id="KW-1185">Reference proteome</keyword>
<reference evidence="4" key="1">
    <citation type="submission" date="2016-10" db="EMBL/GenBank/DDBJ databases">
        <authorList>
            <person name="Varghese N."/>
            <person name="Submissions S."/>
        </authorList>
    </citation>
    <scope>NUCLEOTIDE SEQUENCE [LARGE SCALE GENOMIC DNA]</scope>
    <source>
        <strain evidence="4">DSM 45722</strain>
    </source>
</reference>
<dbReference type="OrthoDB" id="3402808at2"/>
<proteinExistence type="predicted"/>
<evidence type="ECO:0000259" key="2">
    <source>
        <dbReference type="Pfam" id="PF18915"/>
    </source>
</evidence>
<accession>A0A1G4XZ46</accession>
<dbReference type="Proteomes" id="UP000198981">
    <property type="component" value="Unassembled WGS sequence"/>
</dbReference>
<dbReference type="STRING" id="1960309.SAMN03159343_1803"/>
<dbReference type="Pfam" id="PF18915">
    <property type="entry name" value="DUF5667"/>
    <property type="match status" value="1"/>
</dbReference>
<dbReference type="AlphaFoldDB" id="A0A1G4XZ46"/>
<protein>
    <recommendedName>
        <fullName evidence="2">DUF5667 domain-containing protein</fullName>
    </recommendedName>
</protein>
<sequence length="381" mass="37346">MNDRELEEALVGRLRLLAGDEPDLGADVRAAQRARLVAMAAVRTPGVRSPEARPSPWRRLLAARAEDAPVARWRTRLTAGLVGAAMTVGALSGLVALAQDAEPGDLLYGLKRGSEQTQLALASDADRGLTLLGFASVRLQELTELTGSEAGALPAAAVPGRPVAADGADPATVVDVLATMDEQTTEGTAALTATAVQEQDTAAFTTLAGWTGDQRAGLEQLDVPAGAEQALADSLALVDQVAARGAALQAALACPDGFVDAGADSLGPVPGACAAAPGATPSTAPDPGTAPTAPGSTAAPAPTSDPAPAPAPAPTAAPGAPTTTAAGPTGGGAPATSAPAVPTGPLPLPTPAVPTTPPLIDLPPLLPSTTICVGGLICVGG</sequence>
<feature type="compositionally biased region" description="Low complexity" evidence="1">
    <location>
        <begin position="316"/>
        <end position="327"/>
    </location>
</feature>
<evidence type="ECO:0000256" key="1">
    <source>
        <dbReference type="SAM" id="MobiDB-lite"/>
    </source>
</evidence>
<dbReference type="InterPro" id="IPR043725">
    <property type="entry name" value="DUF5667"/>
</dbReference>
<organism evidence="3 4">
    <name type="scientific">Klenkia marina</name>
    <dbReference type="NCBI Taxonomy" id="1960309"/>
    <lineage>
        <taxon>Bacteria</taxon>
        <taxon>Bacillati</taxon>
        <taxon>Actinomycetota</taxon>
        <taxon>Actinomycetes</taxon>
        <taxon>Geodermatophilales</taxon>
        <taxon>Geodermatophilaceae</taxon>
        <taxon>Klenkia</taxon>
    </lineage>
</organism>
<dbReference type="EMBL" id="FMUH01000002">
    <property type="protein sequence ID" value="SCX46442.1"/>
    <property type="molecule type" value="Genomic_DNA"/>
</dbReference>
<feature type="compositionally biased region" description="Pro residues" evidence="1">
    <location>
        <begin position="342"/>
        <end position="352"/>
    </location>
</feature>
<feature type="compositionally biased region" description="Pro residues" evidence="1">
    <location>
        <begin position="303"/>
        <end position="315"/>
    </location>
</feature>
<name>A0A1G4XZ46_9ACTN</name>
<feature type="region of interest" description="Disordered" evidence="1">
    <location>
        <begin position="275"/>
        <end position="352"/>
    </location>
</feature>
<gene>
    <name evidence="3" type="ORF">SAMN03159343_1803</name>
</gene>
<evidence type="ECO:0000313" key="4">
    <source>
        <dbReference type="Proteomes" id="UP000198981"/>
    </source>
</evidence>
<dbReference type="RefSeq" id="WP_092802400.1">
    <property type="nucleotide sequence ID" value="NZ_FMUH01000002.1"/>
</dbReference>
<evidence type="ECO:0000313" key="3">
    <source>
        <dbReference type="EMBL" id="SCX46442.1"/>
    </source>
</evidence>
<feature type="compositionally biased region" description="Low complexity" evidence="1">
    <location>
        <begin position="275"/>
        <end position="302"/>
    </location>
</feature>